<feature type="transmembrane region" description="Helical" evidence="16">
    <location>
        <begin position="589"/>
        <end position="610"/>
    </location>
</feature>
<keyword evidence="8" id="KW-1278">Translocase</keyword>
<dbReference type="Pfam" id="PF00662">
    <property type="entry name" value="Proton_antipo_N"/>
    <property type="match status" value="1"/>
</dbReference>
<reference evidence="20" key="1">
    <citation type="journal article" date="2014" name="Mitochondrial DNA">
        <title>Mitochondrial genome of the Western Pacific gizzard shad Nematalosa come (Clupeiformes: Clupeidae), with comparison to two Nematalosa species.</title>
        <authorList>
            <person name="Li M."/>
            <person name="Chen T."/>
            <person name="Zou K."/>
            <person name="Chen Z."/>
            <person name="Chen G."/>
        </authorList>
    </citation>
    <scope>NUCLEOTIDE SEQUENCE</scope>
</reference>
<evidence type="ECO:0000259" key="19">
    <source>
        <dbReference type="Pfam" id="PF06455"/>
    </source>
</evidence>
<feature type="domain" description="NADH-Ubiquinone oxidoreductase (complex I) chain 5 N-terminal" evidence="18">
    <location>
        <begin position="72"/>
        <end position="122"/>
    </location>
</feature>
<feature type="transmembrane region" description="Helical" evidence="16">
    <location>
        <begin position="490"/>
        <end position="510"/>
    </location>
</feature>
<evidence type="ECO:0000256" key="14">
    <source>
        <dbReference type="ARBA" id="ARBA00023136"/>
    </source>
</evidence>
<sequence>MQTTLILTSTLTLIFALLAYPIVTTIDPTPKHPNWAVTHVKTAVSAAFLVSLLPLFIFLDQGVETIVTTWHWMNTSTFNINISLKFDAYSIIFTPIALYVTWSILEFASWYMHADPHMNRFFKYLLMFLIAMIILVTANNMFQLFIGWEGVGIMSFLLIGWWYGRADANTAALQAVLYNRVGDIGLIMSMAWFAMNLNSWEMQQIFSLSHDLDMTLPLLGLIVAATGKSAQFGLHPWLPSAMEGPTPVSALLHSSTMVVAGIFLLIRLHPLTHSNQTALTICLCLGALTTLFTATCALTQNDIKKIVAFSTSSQLGLMMVTIGLDQPQLAFFHICTHAFFKAMLFLCSGSIIHSLNDEQDIRKMGGMHNLAPFTSTCLTIGSLALTGTPFLAGFFSKDAIIEALNTSYLNAWALVLTLIATSFTAVYSFRVVFFVTMGTPRFLALSPINENDPAVINPIKRLAWGSIVAGLILTSNALPTKTPIMTMPPLLKLAALAVTIVGLLTAMELASLTAKQFKPTPIIKLHNFSNMLGYFPAVVHRLVPKLNLVLGQTVANQLVDQTWFEAAGPKGLASSQMKMSIATSDTQRGLIKTYLMIFLITSGLAILLALT</sequence>
<feature type="transmembrane region" description="Helical" evidence="16">
    <location>
        <begin position="35"/>
        <end position="59"/>
    </location>
</feature>
<evidence type="ECO:0000256" key="12">
    <source>
        <dbReference type="ARBA" id="ARBA00023075"/>
    </source>
</evidence>
<dbReference type="GO" id="GO:0042773">
    <property type="term" value="P:ATP synthesis coupled electron transport"/>
    <property type="evidence" value="ECO:0007669"/>
    <property type="project" value="InterPro"/>
</dbReference>
<dbReference type="EC" id="7.1.1.2" evidence="2 16"/>
<dbReference type="Pfam" id="PF06455">
    <property type="entry name" value="NADH5_C"/>
    <property type="match status" value="1"/>
</dbReference>
<evidence type="ECO:0000256" key="10">
    <source>
        <dbReference type="ARBA" id="ARBA00022989"/>
    </source>
</evidence>
<keyword evidence="11 16" id="KW-0520">NAD</keyword>
<keyword evidence="5" id="KW-0679">Respiratory chain</keyword>
<feature type="transmembrane region" description="Helical" evidence="16">
    <location>
        <begin position="278"/>
        <end position="299"/>
    </location>
</feature>
<dbReference type="NCBIfam" id="TIGR01974">
    <property type="entry name" value="NDH_I_L"/>
    <property type="match status" value="1"/>
</dbReference>
<name>R4NNQ8_9TELE</name>
<evidence type="ECO:0000256" key="16">
    <source>
        <dbReference type="RuleBase" id="RU003404"/>
    </source>
</evidence>
<comment type="catalytic activity">
    <reaction evidence="15 16">
        <text>a ubiquinone + NADH + 5 H(+)(in) = a ubiquinol + NAD(+) + 4 H(+)(out)</text>
        <dbReference type="Rhea" id="RHEA:29091"/>
        <dbReference type="Rhea" id="RHEA-COMP:9565"/>
        <dbReference type="Rhea" id="RHEA-COMP:9566"/>
        <dbReference type="ChEBI" id="CHEBI:15378"/>
        <dbReference type="ChEBI" id="CHEBI:16389"/>
        <dbReference type="ChEBI" id="CHEBI:17976"/>
        <dbReference type="ChEBI" id="CHEBI:57540"/>
        <dbReference type="ChEBI" id="CHEBI:57945"/>
        <dbReference type="EC" id="7.1.1.2"/>
    </reaction>
</comment>
<feature type="transmembrane region" description="Helical" evidence="16">
    <location>
        <begin position="462"/>
        <end position="478"/>
    </location>
</feature>
<comment type="function">
    <text evidence="16">Core subunit of the mitochondrial membrane respiratory chain NADH dehydrogenase (Complex I) which catalyzes electron transfer from NADH through the respiratory chain, using ubiquinone as an electron acceptor. Essential for the catalytic activity and assembly of complex I.</text>
</comment>
<feature type="transmembrane region" description="Helical" evidence="16">
    <location>
        <begin position="246"/>
        <end position="266"/>
    </location>
</feature>
<dbReference type="EMBL" id="KC466693">
    <property type="protein sequence ID" value="AGL45312.1"/>
    <property type="molecule type" value="Genomic_DNA"/>
</dbReference>
<dbReference type="GeneID" id="15824747"/>
<evidence type="ECO:0000259" key="17">
    <source>
        <dbReference type="Pfam" id="PF00361"/>
    </source>
</evidence>
<evidence type="ECO:0000313" key="20">
    <source>
        <dbReference type="EMBL" id="AGL45312.1"/>
    </source>
</evidence>
<dbReference type="CTD" id="4540"/>
<feature type="domain" description="NADH:quinone oxidoreductase/Mrp antiporter transmembrane" evidence="17">
    <location>
        <begin position="138"/>
        <end position="423"/>
    </location>
</feature>
<keyword evidence="4 16" id="KW-0813">Transport</keyword>
<dbReference type="GO" id="GO:0008137">
    <property type="term" value="F:NADH dehydrogenase (ubiquinone) activity"/>
    <property type="evidence" value="ECO:0007669"/>
    <property type="project" value="UniProtKB-EC"/>
</dbReference>
<dbReference type="InterPro" id="IPR001750">
    <property type="entry name" value="ND/Mrp_TM"/>
</dbReference>
<evidence type="ECO:0000256" key="6">
    <source>
        <dbReference type="ARBA" id="ARBA00022692"/>
    </source>
</evidence>
<feature type="domain" description="NADH dehydrogenase subunit 5 C-terminal" evidence="19">
    <location>
        <begin position="427"/>
        <end position="608"/>
    </location>
</feature>
<dbReference type="AlphaFoldDB" id="R4NNQ8"/>
<dbReference type="InterPro" id="IPR003945">
    <property type="entry name" value="NU5C-like"/>
</dbReference>
<evidence type="ECO:0000259" key="18">
    <source>
        <dbReference type="Pfam" id="PF00662"/>
    </source>
</evidence>
<gene>
    <name evidence="20" type="primary">ND5</name>
</gene>
<dbReference type="InterPro" id="IPR010934">
    <property type="entry name" value="NADH_DH_su5_C"/>
</dbReference>
<evidence type="ECO:0000256" key="11">
    <source>
        <dbReference type="ARBA" id="ARBA00023027"/>
    </source>
</evidence>
<accession>R4NNQ8</accession>
<evidence type="ECO:0000256" key="5">
    <source>
        <dbReference type="ARBA" id="ARBA00022660"/>
    </source>
</evidence>
<comment type="subcellular location">
    <subcellularLocation>
        <location evidence="1">Mitochondrion inner membrane</location>
        <topology evidence="1">Multi-pass membrane protein</topology>
    </subcellularLocation>
</comment>
<keyword evidence="6 16" id="KW-0812">Transmembrane</keyword>
<evidence type="ECO:0000256" key="1">
    <source>
        <dbReference type="ARBA" id="ARBA00004448"/>
    </source>
</evidence>
<proteinExistence type="inferred from homology"/>
<evidence type="ECO:0000256" key="15">
    <source>
        <dbReference type="ARBA" id="ARBA00049551"/>
    </source>
</evidence>
<evidence type="ECO:0000256" key="8">
    <source>
        <dbReference type="ARBA" id="ARBA00022967"/>
    </source>
</evidence>
<keyword evidence="13 16" id="KW-0496">Mitochondrion</keyword>
<dbReference type="InterPro" id="IPR018393">
    <property type="entry name" value="NADHpl_OxRdtase_5_subgr"/>
</dbReference>
<keyword evidence="10 16" id="KW-1133">Transmembrane helix</keyword>
<evidence type="ECO:0000256" key="9">
    <source>
        <dbReference type="ARBA" id="ARBA00022982"/>
    </source>
</evidence>
<feature type="transmembrane region" description="Helical" evidence="16">
    <location>
        <begin position="373"/>
        <end position="392"/>
    </location>
</feature>
<dbReference type="GO" id="GO:0015990">
    <property type="term" value="P:electron transport coupled proton transport"/>
    <property type="evidence" value="ECO:0007669"/>
    <property type="project" value="TreeGrafter"/>
</dbReference>
<protein>
    <recommendedName>
        <fullName evidence="3 16">NADH-ubiquinone oxidoreductase chain 5</fullName>
        <ecNumber evidence="2 16">7.1.1.2</ecNumber>
    </recommendedName>
</protein>
<evidence type="ECO:0000256" key="13">
    <source>
        <dbReference type="ARBA" id="ARBA00023128"/>
    </source>
</evidence>
<dbReference type="GO" id="GO:0003954">
    <property type="term" value="F:NADH dehydrogenase activity"/>
    <property type="evidence" value="ECO:0007669"/>
    <property type="project" value="TreeGrafter"/>
</dbReference>
<dbReference type="GO" id="GO:0005743">
    <property type="term" value="C:mitochondrial inner membrane"/>
    <property type="evidence" value="ECO:0007669"/>
    <property type="project" value="UniProtKB-SubCell"/>
</dbReference>
<evidence type="ECO:0000256" key="2">
    <source>
        <dbReference type="ARBA" id="ARBA00012944"/>
    </source>
</evidence>
<keyword evidence="12 16" id="KW-0830">Ubiquinone</keyword>
<dbReference type="InterPro" id="IPR001516">
    <property type="entry name" value="Proton_antipo_N"/>
</dbReference>
<feature type="transmembrane region" description="Helical" evidence="16">
    <location>
        <begin position="176"/>
        <end position="195"/>
    </location>
</feature>
<dbReference type="PANTHER" id="PTHR42829">
    <property type="entry name" value="NADH-UBIQUINONE OXIDOREDUCTASE CHAIN 5"/>
    <property type="match status" value="1"/>
</dbReference>
<dbReference type="RefSeq" id="YP_008082544.1">
    <property type="nucleotide sequence ID" value="NC_021447.1"/>
</dbReference>
<dbReference type="PANTHER" id="PTHR42829:SF2">
    <property type="entry name" value="NADH-UBIQUINONE OXIDOREDUCTASE CHAIN 5"/>
    <property type="match status" value="1"/>
</dbReference>
<feature type="transmembrane region" description="Helical" evidence="16">
    <location>
        <begin position="6"/>
        <end position="23"/>
    </location>
</feature>
<keyword evidence="9" id="KW-0249">Electron transport</keyword>
<dbReference type="PRINTS" id="PR01434">
    <property type="entry name" value="NADHDHGNASE5"/>
</dbReference>
<evidence type="ECO:0000256" key="7">
    <source>
        <dbReference type="ARBA" id="ARBA00022792"/>
    </source>
</evidence>
<keyword evidence="14 16" id="KW-0472">Membrane</keyword>
<feature type="transmembrane region" description="Helical" evidence="16">
    <location>
        <begin position="412"/>
        <end position="433"/>
    </location>
</feature>
<feature type="transmembrane region" description="Helical" evidence="16">
    <location>
        <begin position="144"/>
        <end position="164"/>
    </location>
</feature>
<feature type="transmembrane region" description="Helical" evidence="16">
    <location>
        <begin position="121"/>
        <end position="138"/>
    </location>
</feature>
<organism evidence="20">
    <name type="scientific">Nematalosa come</name>
    <name type="common">Western Pacific gizzard shad</name>
    <dbReference type="NCBI Taxonomy" id="1300979"/>
    <lineage>
        <taxon>Eukaryota</taxon>
        <taxon>Metazoa</taxon>
        <taxon>Chordata</taxon>
        <taxon>Craniata</taxon>
        <taxon>Vertebrata</taxon>
        <taxon>Euteleostomi</taxon>
        <taxon>Actinopterygii</taxon>
        <taxon>Neopterygii</taxon>
        <taxon>Teleostei</taxon>
        <taxon>Clupei</taxon>
        <taxon>Clupeiformes</taxon>
        <taxon>Clupeoidei</taxon>
        <taxon>Clupeidae</taxon>
        <taxon>Nematalosa</taxon>
    </lineage>
</organism>
<evidence type="ECO:0000256" key="3">
    <source>
        <dbReference type="ARBA" id="ARBA00021096"/>
    </source>
</evidence>
<feature type="transmembrane region" description="Helical" evidence="16">
    <location>
        <begin position="215"/>
        <end position="234"/>
    </location>
</feature>
<feature type="transmembrane region" description="Helical" evidence="16">
    <location>
        <begin position="330"/>
        <end position="352"/>
    </location>
</feature>
<dbReference type="Pfam" id="PF00361">
    <property type="entry name" value="Proton_antipo_M"/>
    <property type="match status" value="1"/>
</dbReference>
<comment type="similarity">
    <text evidence="16">Belongs to the complex I subunit 5 family.</text>
</comment>
<evidence type="ECO:0000256" key="4">
    <source>
        <dbReference type="ARBA" id="ARBA00022448"/>
    </source>
</evidence>
<keyword evidence="7" id="KW-0999">Mitochondrion inner membrane</keyword>
<feature type="transmembrane region" description="Helical" evidence="16">
    <location>
        <begin position="88"/>
        <end position="109"/>
    </location>
</feature>
<feature type="transmembrane region" description="Helical" evidence="16">
    <location>
        <begin position="306"/>
        <end position="324"/>
    </location>
</feature>
<geneLocation type="mitochondrion" evidence="20"/>